<accession>A0A517YDI8</accession>
<proteinExistence type="predicted"/>
<protein>
    <recommendedName>
        <fullName evidence="4">DUF5667 domain-containing protein</fullName>
    </recommendedName>
</protein>
<evidence type="ECO:0008006" key="4">
    <source>
        <dbReference type="Google" id="ProtNLM"/>
    </source>
</evidence>
<dbReference type="EMBL" id="CP036274">
    <property type="protein sequence ID" value="QDU28305.1"/>
    <property type="molecule type" value="Genomic_DNA"/>
</dbReference>
<evidence type="ECO:0000313" key="2">
    <source>
        <dbReference type="EMBL" id="QDU28305.1"/>
    </source>
</evidence>
<feature type="signal peptide" evidence="1">
    <location>
        <begin position="1"/>
        <end position="24"/>
    </location>
</feature>
<feature type="chain" id="PRO_5021927730" description="DUF5667 domain-containing protein" evidence="1">
    <location>
        <begin position="25"/>
        <end position="340"/>
    </location>
</feature>
<gene>
    <name evidence="2" type="ORF">ETAA8_34050</name>
</gene>
<dbReference type="AlphaFoldDB" id="A0A517YDI8"/>
<keyword evidence="3" id="KW-1185">Reference proteome</keyword>
<organism evidence="2 3">
    <name type="scientific">Anatilimnocola aggregata</name>
    <dbReference type="NCBI Taxonomy" id="2528021"/>
    <lineage>
        <taxon>Bacteria</taxon>
        <taxon>Pseudomonadati</taxon>
        <taxon>Planctomycetota</taxon>
        <taxon>Planctomycetia</taxon>
        <taxon>Pirellulales</taxon>
        <taxon>Pirellulaceae</taxon>
        <taxon>Anatilimnocola</taxon>
    </lineage>
</organism>
<dbReference type="OrthoDB" id="295026at2"/>
<dbReference type="KEGG" id="aagg:ETAA8_34050"/>
<evidence type="ECO:0000313" key="3">
    <source>
        <dbReference type="Proteomes" id="UP000315017"/>
    </source>
</evidence>
<dbReference type="RefSeq" id="WP_145090361.1">
    <property type="nucleotide sequence ID" value="NZ_CP036274.1"/>
</dbReference>
<dbReference type="Proteomes" id="UP000315017">
    <property type="component" value="Chromosome"/>
</dbReference>
<keyword evidence="1" id="KW-0732">Signal</keyword>
<sequence precursor="true">MTKKVNFVAIAAAALLIGVPFLLSTEAQEGKVAPTAAAAVEAPAPLDFDLVDPAFDRYVDILLIGQAWDTLDPVLLTDCAMQLAEGERILMRSHKAVSSKQLLELAAKVAADKRDTATLDRLANVCGATKNTATLEQVAAARKLAGSSRKVDPAMSVSATETTPDQLALYQEAINGAKAAGILGDATYFDNLEEGLADKESVLVTLSETQRSHLKKIMGDARGSMPKESNAQLTDTLAKLKDASRQNIGHGIGSIIHGIRDLQNGHHTGHGIGSIIHGISDLAGHGGHGRGGHGHGYRPYNPYNPYNPYRPYNPYNPYRPYNPYNPYRPYYPGHNHGWRP</sequence>
<evidence type="ECO:0000256" key="1">
    <source>
        <dbReference type="SAM" id="SignalP"/>
    </source>
</evidence>
<reference evidence="2 3" key="1">
    <citation type="submission" date="2019-02" db="EMBL/GenBank/DDBJ databases">
        <title>Deep-cultivation of Planctomycetes and their phenomic and genomic characterization uncovers novel biology.</title>
        <authorList>
            <person name="Wiegand S."/>
            <person name="Jogler M."/>
            <person name="Boedeker C."/>
            <person name="Pinto D."/>
            <person name="Vollmers J."/>
            <person name="Rivas-Marin E."/>
            <person name="Kohn T."/>
            <person name="Peeters S.H."/>
            <person name="Heuer A."/>
            <person name="Rast P."/>
            <person name="Oberbeckmann S."/>
            <person name="Bunk B."/>
            <person name="Jeske O."/>
            <person name="Meyerdierks A."/>
            <person name="Storesund J.E."/>
            <person name="Kallscheuer N."/>
            <person name="Luecker S."/>
            <person name="Lage O.M."/>
            <person name="Pohl T."/>
            <person name="Merkel B.J."/>
            <person name="Hornburger P."/>
            <person name="Mueller R.-W."/>
            <person name="Bruemmer F."/>
            <person name="Labrenz M."/>
            <person name="Spormann A.M."/>
            <person name="Op den Camp H."/>
            <person name="Overmann J."/>
            <person name="Amann R."/>
            <person name="Jetten M.S.M."/>
            <person name="Mascher T."/>
            <person name="Medema M.H."/>
            <person name="Devos D.P."/>
            <person name="Kaster A.-K."/>
            <person name="Ovreas L."/>
            <person name="Rohde M."/>
            <person name="Galperin M.Y."/>
            <person name="Jogler C."/>
        </authorList>
    </citation>
    <scope>NUCLEOTIDE SEQUENCE [LARGE SCALE GENOMIC DNA]</scope>
    <source>
        <strain evidence="2 3">ETA_A8</strain>
    </source>
</reference>
<name>A0A517YDI8_9BACT</name>